<reference evidence="2" key="1">
    <citation type="submission" date="2015-08" db="EMBL/GenBank/DDBJ databases">
        <title>Vibrio galatheae sp. nov., a novel member of the Vibrionaceae family isolated from the Solomon Islands.</title>
        <authorList>
            <person name="Giubergia S."/>
            <person name="Machado H."/>
            <person name="Mateiu R.V."/>
            <person name="Gram L."/>
        </authorList>
    </citation>
    <scope>NUCLEOTIDE SEQUENCE [LARGE SCALE GENOMIC DNA]</scope>
    <source>
        <strain evidence="2">DSM 19134</strain>
    </source>
</reference>
<dbReference type="EMBL" id="LHPI01000025">
    <property type="protein sequence ID" value="KOO05961.1"/>
    <property type="molecule type" value="Genomic_DNA"/>
</dbReference>
<dbReference type="AlphaFoldDB" id="A0A0M0HV56"/>
<dbReference type="InterPro" id="IPR021372">
    <property type="entry name" value="DUF2989"/>
</dbReference>
<protein>
    <recommendedName>
        <fullName evidence="3">DUF2989 domain-containing protein</fullName>
    </recommendedName>
</protein>
<dbReference type="STRING" id="171383.AKJ31_19860"/>
<evidence type="ECO:0000313" key="1">
    <source>
        <dbReference type="EMBL" id="KOO05961.1"/>
    </source>
</evidence>
<dbReference type="PATRIC" id="fig|171383.3.peg.4052"/>
<proteinExistence type="predicted"/>
<name>A0A0M0HV56_9VIBR</name>
<gene>
    <name evidence="1" type="ORF">AKJ31_19860</name>
</gene>
<sequence length="271" mass="31203">MNKTHALMVSVLCLALTGCFESRKNTEQLCNDTPALQCERLNMDDGQCRVPRTDLIWHRFDALKNPSPKNQIKEYDLLGKYKKCLELAAQIQAIDQTELKERRVHSMLFATEDMEKIISNLIKSKSPEALYFLWSRTGNEEAKRSFLQLEGKPVLETAEMQYALATFYTSRDKEKTHDLLIRSLELTKNNKVNNEVLKSLASTTYQLKRKEEAYIWAMVAKEYGVPIASESELQLLYGFDEKKYQQLEDNAAKIIGAIKNGTFSKELVPKY</sequence>
<keyword evidence="2" id="KW-1185">Reference proteome</keyword>
<evidence type="ECO:0008006" key="3">
    <source>
        <dbReference type="Google" id="ProtNLM"/>
    </source>
</evidence>
<accession>A0A0M0HV56</accession>
<evidence type="ECO:0000313" key="2">
    <source>
        <dbReference type="Proteomes" id="UP000037530"/>
    </source>
</evidence>
<dbReference type="Pfam" id="PF11207">
    <property type="entry name" value="DUF2989"/>
    <property type="match status" value="1"/>
</dbReference>
<dbReference type="PROSITE" id="PS51257">
    <property type="entry name" value="PROKAR_LIPOPROTEIN"/>
    <property type="match status" value="1"/>
</dbReference>
<dbReference type="Proteomes" id="UP000037530">
    <property type="component" value="Unassembled WGS sequence"/>
</dbReference>
<organism evidence="1 2">
    <name type="scientific">Vibrio hepatarius</name>
    <dbReference type="NCBI Taxonomy" id="171383"/>
    <lineage>
        <taxon>Bacteria</taxon>
        <taxon>Pseudomonadati</taxon>
        <taxon>Pseudomonadota</taxon>
        <taxon>Gammaproteobacteria</taxon>
        <taxon>Vibrionales</taxon>
        <taxon>Vibrionaceae</taxon>
        <taxon>Vibrio</taxon>
        <taxon>Vibrio oreintalis group</taxon>
    </lineage>
</organism>
<dbReference type="RefSeq" id="WP_053410862.1">
    <property type="nucleotide sequence ID" value="NZ_DAIPHI010000199.1"/>
</dbReference>
<comment type="caution">
    <text evidence="1">The sequence shown here is derived from an EMBL/GenBank/DDBJ whole genome shotgun (WGS) entry which is preliminary data.</text>
</comment>
<dbReference type="OrthoDB" id="5900133at2"/>